<organism evidence="2">
    <name type="scientific">viral metagenome</name>
    <dbReference type="NCBI Taxonomy" id="1070528"/>
    <lineage>
        <taxon>unclassified sequences</taxon>
        <taxon>metagenomes</taxon>
        <taxon>organismal metagenomes</taxon>
    </lineage>
</organism>
<accession>A0A6C0JJB9</accession>
<evidence type="ECO:0000313" key="2">
    <source>
        <dbReference type="EMBL" id="QHU05742.1"/>
    </source>
</evidence>
<dbReference type="EMBL" id="MN740418">
    <property type="protein sequence ID" value="QHU05742.1"/>
    <property type="molecule type" value="Genomic_DNA"/>
</dbReference>
<feature type="compositionally biased region" description="Basic and acidic residues" evidence="1">
    <location>
        <begin position="37"/>
        <end position="67"/>
    </location>
</feature>
<dbReference type="AlphaFoldDB" id="A0A6C0JJB9"/>
<reference evidence="2" key="1">
    <citation type="journal article" date="2020" name="Nature">
        <title>Giant virus diversity and host interactions through global metagenomics.</title>
        <authorList>
            <person name="Schulz F."/>
            <person name="Roux S."/>
            <person name="Paez-Espino D."/>
            <person name="Jungbluth S."/>
            <person name="Walsh D.A."/>
            <person name="Denef V.J."/>
            <person name="McMahon K.D."/>
            <person name="Konstantinidis K.T."/>
            <person name="Eloe-Fadrosh E.A."/>
            <person name="Kyrpides N.C."/>
            <person name="Woyke T."/>
        </authorList>
    </citation>
    <scope>NUCLEOTIDE SEQUENCE</scope>
    <source>
        <strain evidence="2">GVMAG-M-3300027736-24</strain>
    </source>
</reference>
<sequence length="129" mass="14862">MLGDINNSISLLFKHILNYYKMNTTEPNIDFNNEPEPVTKSEPEPVTKSEPEPVTKSESEPVTKSEPEPDNESISLLMRQTTYTREECIEKLKCMSIEEIIKQYLGVIKKDISTGTTNQNIFKVIRDFF</sequence>
<feature type="region of interest" description="Disordered" evidence="1">
    <location>
        <begin position="25"/>
        <end position="79"/>
    </location>
</feature>
<evidence type="ECO:0000256" key="1">
    <source>
        <dbReference type="SAM" id="MobiDB-lite"/>
    </source>
</evidence>
<protein>
    <submittedName>
        <fullName evidence="2">Uncharacterized protein</fullName>
    </submittedName>
</protein>
<proteinExistence type="predicted"/>
<name>A0A6C0JJB9_9ZZZZ</name>